<feature type="domain" description="Carrier" evidence="7">
    <location>
        <begin position="10"/>
        <end position="84"/>
    </location>
</feature>
<dbReference type="InterPro" id="IPR018201">
    <property type="entry name" value="Ketoacyl_synth_AS"/>
</dbReference>
<dbReference type="GO" id="GO:0004315">
    <property type="term" value="F:3-oxoacyl-[acyl-carrier-protein] synthase activity"/>
    <property type="evidence" value="ECO:0007669"/>
    <property type="project" value="InterPro"/>
</dbReference>
<protein>
    <submittedName>
        <fullName evidence="9">Polyketide synthase</fullName>
    </submittedName>
</protein>
<evidence type="ECO:0000256" key="6">
    <source>
        <dbReference type="SAM" id="MobiDB-lite"/>
    </source>
</evidence>
<dbReference type="Gene3D" id="3.40.366.10">
    <property type="entry name" value="Malonyl-Coenzyme A Acyl Carrier Protein, domain 2"/>
    <property type="match status" value="1"/>
</dbReference>
<dbReference type="Pfam" id="PF16197">
    <property type="entry name" value="KAsynt_C_assoc"/>
    <property type="match status" value="1"/>
</dbReference>
<dbReference type="InterPro" id="IPR001227">
    <property type="entry name" value="Ac_transferase_dom_sf"/>
</dbReference>
<keyword evidence="5" id="KW-0511">Multifunctional enzyme</keyword>
<dbReference type="SMART" id="SM00827">
    <property type="entry name" value="PKS_AT"/>
    <property type="match status" value="1"/>
</dbReference>
<dbReference type="FunFam" id="3.30.70.250:FF:000003">
    <property type="entry name" value="Polyketide beta-ketoacyl synthase Pks3"/>
    <property type="match status" value="1"/>
</dbReference>
<evidence type="ECO:0000256" key="3">
    <source>
        <dbReference type="ARBA" id="ARBA00022679"/>
    </source>
</evidence>
<feature type="domain" description="Ketosynthase family 3 (KS3)" evidence="8">
    <location>
        <begin position="102"/>
        <end position="527"/>
    </location>
</feature>
<dbReference type="Gene3D" id="3.30.70.250">
    <property type="entry name" value="Malonyl-CoA ACP transacylase, ACP-binding"/>
    <property type="match status" value="1"/>
</dbReference>
<dbReference type="SMART" id="SM00822">
    <property type="entry name" value="PKS_KR"/>
    <property type="match status" value="1"/>
</dbReference>
<feature type="domain" description="Carrier" evidence="7">
    <location>
        <begin position="1492"/>
        <end position="1566"/>
    </location>
</feature>
<dbReference type="GO" id="GO:0006633">
    <property type="term" value="P:fatty acid biosynthetic process"/>
    <property type="evidence" value="ECO:0007669"/>
    <property type="project" value="InterPro"/>
</dbReference>
<feature type="region of interest" description="Disordered" evidence="6">
    <location>
        <begin position="931"/>
        <end position="965"/>
    </location>
</feature>
<proteinExistence type="predicted"/>
<keyword evidence="4" id="KW-0521">NADP</keyword>
<dbReference type="PROSITE" id="PS52004">
    <property type="entry name" value="KS3_2"/>
    <property type="match status" value="1"/>
</dbReference>
<name>A0A1X0XVT9_MYCSI</name>
<dbReference type="FunFam" id="3.40.47.10:FF:000019">
    <property type="entry name" value="Polyketide synthase type I"/>
    <property type="match status" value="1"/>
</dbReference>
<dbReference type="Pfam" id="PF00109">
    <property type="entry name" value="ketoacyl-synt"/>
    <property type="match status" value="1"/>
</dbReference>
<dbReference type="EMBL" id="MZZM01000027">
    <property type="protein sequence ID" value="ORJ56988.1"/>
    <property type="molecule type" value="Genomic_DNA"/>
</dbReference>
<dbReference type="InterPro" id="IPR014030">
    <property type="entry name" value="Ketoacyl_synth_N"/>
</dbReference>
<evidence type="ECO:0000256" key="1">
    <source>
        <dbReference type="ARBA" id="ARBA00022450"/>
    </source>
</evidence>
<dbReference type="PANTHER" id="PTHR43775:SF37">
    <property type="entry name" value="SI:DKEY-61P9.11"/>
    <property type="match status" value="1"/>
</dbReference>
<evidence type="ECO:0000259" key="8">
    <source>
        <dbReference type="PROSITE" id="PS52004"/>
    </source>
</evidence>
<sequence>MTSSSINGEADLRHWLVDYLVTNIGCTPDEVDPDLSLADLGVSSRESVVLSGELSELLGKPVSPIEFWEHPTINALAAYLTAPEPDPDSEIAAKRPARNSLDEPIAVVGMGCRFPGGITGPETYWQFLLERGCTIGEVPAQRWQPFDTGTPEVAAALARTTRWGSFLPDIDAFDAEFFEISPSEADKMDPQQRLLLEVAWEALEHAGIPPSSLRRSQTGVFAGACLSEYGVIASNDLCRVDGWNNTGGAMSIIANRLSYFLDLRGPSVTVDTACSSSLVALHLACQGLRTQDCNLAIAAGVNLLLSPAVFRGFDQVGALSPTGRCRAFDAAADGFVRGEGAGVVVLKRLTDAQRDGDRVLAVICGSAVNQDGRSNGLMAPNPAAQMAVLRAAYANAGMQPGMVDYVETHGTGTLLGDPIEARALGTVLGRGRPEESPLLIGAVKTNLGHTEAAAGIAGFIKAVLAVQRGEIPPNQRFESPNPHIPFDNLRMKVVDAQTPWPDTGRPRRAGVSSFGFGGTNAHVVIEQGQEVAPRRRPPRPGVSTLVVSGKTRQRVAAWAAALADWMDGPGADVALPDIAHTLNHHRARQPTFATVVARDRAEAVHGLRAIAAGAHAPGVVGPHEGPSGPGVVFVYSGRGSQWPGMGRQLLADEPAFAAAIAELEPTFHAEAGFSLHEIIATGKPLNGIEQIQLGLIGMQLALTALWRSHDITPDLVIGHSMGEVAAAVVAGALTPAQGLRVTATRSRLMAPLSGQGTMALLELDAATTETLIAEHPHITVGIYASPRQTVISGPTTQINALINTVRAQNRFASQVNIEVAPHNPAMDALQPAMRTQLADLIPKPPTIPIISTTYHNLDTTPLFDAKHWATNMRNPVHFQHAITKAAATHHTFIEISGHPLLTQAVLETLHNAQHGTKYTCVGTLHRDTDDTVTFRTNRNRVHTTHPPQTPHPPEPHPHLPTTPWHHTHHWLPPACLATPAPKPLSQNGSPATATGMPSDYLDGALDAWYYRVKWAVQPLSEPRAGLVRAGRWLVIGDAELGRELAGIAGGQSHIDVAGTALLDVEPALRSALSGADHVVYAPAADTAVDPARAYELFGQVRRLVTAMTAGAAPARLFIVTRNAQPIAEGDHASPAHGALWGLGRTLALEHPEIWGGIIDLDASVPGEVAAPWLLREVGGDQGLDPGEEQGEDQVVYRGGARHVPRLQRHAVPAQSPVTLDAGACQLVIGATGNIGPHLIRQLARMGATTIVAVSRNPGQRLRELTETLATQGVTLITQATDATDETAMRTLFDRFGADLPPLEGIYLAAFAGQPVLLSEMTDHDISTMFGPKLGAAAVLHRLSLKTSVRHFVLFSSISGLTGSRWLAHYTATSGYLDALAYARRVMGLPATTVNWGLWQSLADGDDKVGQVSVGTGLVPMPDDLASKALSVVMSADAGVQTVVVDADWALLAAAYRTRGSLRILDELLADAPPATLVPARDWSQLSPAQIHAELETGLRTIVARELRIGESDLDGDRPLAELGLNSLMAMAIRREAEILAGVELSATMLFNHPTVAALADYLTNVIAPQSDSDTDRIAQLSASAGSTLDSLFDRIESSPVAAEERG</sequence>
<dbReference type="SUPFAM" id="SSF55048">
    <property type="entry name" value="Probable ACP-binding domain of malonyl-CoA ACP transacylase"/>
    <property type="match status" value="1"/>
</dbReference>
<dbReference type="SMART" id="SM01294">
    <property type="entry name" value="PKS_PP_betabranch"/>
    <property type="match status" value="1"/>
</dbReference>
<feature type="region of interest" description="Disordered" evidence="6">
    <location>
        <begin position="975"/>
        <end position="994"/>
    </location>
</feature>
<dbReference type="InterPro" id="IPR014031">
    <property type="entry name" value="Ketoacyl_synth_C"/>
</dbReference>
<keyword evidence="1" id="KW-0596">Phosphopantetheine</keyword>
<dbReference type="InterPro" id="IPR020806">
    <property type="entry name" value="PKS_PP-bd"/>
</dbReference>
<dbReference type="RefSeq" id="WP_084952831.1">
    <property type="nucleotide sequence ID" value="NZ_MZZM01000027.1"/>
</dbReference>
<dbReference type="SUPFAM" id="SSF53901">
    <property type="entry name" value="Thiolase-like"/>
    <property type="match status" value="1"/>
</dbReference>
<dbReference type="PROSITE" id="PS00012">
    <property type="entry name" value="PHOSPHOPANTETHEINE"/>
    <property type="match status" value="1"/>
</dbReference>
<dbReference type="InterPro" id="IPR009081">
    <property type="entry name" value="PP-bd_ACP"/>
</dbReference>
<dbReference type="Pfam" id="PF02801">
    <property type="entry name" value="Ketoacyl-synt_C"/>
    <property type="match status" value="1"/>
</dbReference>
<comment type="caution">
    <text evidence="9">The sequence shown here is derived from an EMBL/GenBank/DDBJ whole genome shotgun (WGS) entry which is preliminary data.</text>
</comment>
<organism evidence="9 10">
    <name type="scientific">Mycobacterium simiae</name>
    <name type="common">Mycobacterium habana</name>
    <dbReference type="NCBI Taxonomy" id="1784"/>
    <lineage>
        <taxon>Bacteria</taxon>
        <taxon>Bacillati</taxon>
        <taxon>Actinomycetota</taxon>
        <taxon>Actinomycetes</taxon>
        <taxon>Mycobacteriales</taxon>
        <taxon>Mycobacteriaceae</taxon>
        <taxon>Mycobacterium</taxon>
        <taxon>Mycobacterium simiae complex</taxon>
    </lineage>
</organism>
<dbReference type="Pfam" id="PF00550">
    <property type="entry name" value="PP-binding"/>
    <property type="match status" value="2"/>
</dbReference>
<dbReference type="Gene3D" id="1.10.1200.10">
    <property type="entry name" value="ACP-like"/>
    <property type="match status" value="2"/>
</dbReference>
<dbReference type="CDD" id="cd05274">
    <property type="entry name" value="KR_FAS_SDR_x"/>
    <property type="match status" value="1"/>
</dbReference>
<dbReference type="InterPro" id="IPR032821">
    <property type="entry name" value="PKS_assoc"/>
</dbReference>
<dbReference type="PANTHER" id="PTHR43775">
    <property type="entry name" value="FATTY ACID SYNTHASE"/>
    <property type="match status" value="1"/>
</dbReference>
<dbReference type="SMART" id="SM00825">
    <property type="entry name" value="PKS_KS"/>
    <property type="match status" value="1"/>
</dbReference>
<evidence type="ECO:0000256" key="5">
    <source>
        <dbReference type="ARBA" id="ARBA00023268"/>
    </source>
</evidence>
<dbReference type="SUPFAM" id="SSF51735">
    <property type="entry name" value="NAD(P)-binding Rossmann-fold domains"/>
    <property type="match status" value="2"/>
</dbReference>
<accession>A0A1X0XVT9</accession>
<dbReference type="InterPro" id="IPR036736">
    <property type="entry name" value="ACP-like_sf"/>
</dbReference>
<dbReference type="PROSITE" id="PS50075">
    <property type="entry name" value="CARRIER"/>
    <property type="match status" value="2"/>
</dbReference>
<dbReference type="SUPFAM" id="SSF52151">
    <property type="entry name" value="FabD/lysophospholipase-like"/>
    <property type="match status" value="1"/>
</dbReference>
<dbReference type="Gene3D" id="3.40.50.720">
    <property type="entry name" value="NAD(P)-binding Rossmann-like Domain"/>
    <property type="match status" value="1"/>
</dbReference>
<keyword evidence="10" id="KW-1185">Reference proteome</keyword>
<dbReference type="InterPro" id="IPR050091">
    <property type="entry name" value="PKS_NRPS_Biosynth_Enz"/>
</dbReference>
<dbReference type="Proteomes" id="UP000193040">
    <property type="component" value="Unassembled WGS sequence"/>
</dbReference>
<dbReference type="InterPro" id="IPR016035">
    <property type="entry name" value="Acyl_Trfase/lysoPLipase"/>
</dbReference>
<evidence type="ECO:0000256" key="4">
    <source>
        <dbReference type="ARBA" id="ARBA00022857"/>
    </source>
</evidence>
<dbReference type="SUPFAM" id="SSF47336">
    <property type="entry name" value="ACP-like"/>
    <property type="match status" value="2"/>
</dbReference>
<dbReference type="InterPro" id="IPR014043">
    <property type="entry name" value="Acyl_transferase_dom"/>
</dbReference>
<dbReference type="Pfam" id="PF08659">
    <property type="entry name" value="KR"/>
    <property type="match status" value="1"/>
</dbReference>
<dbReference type="GO" id="GO:0031177">
    <property type="term" value="F:phosphopantetheine binding"/>
    <property type="evidence" value="ECO:0007669"/>
    <property type="project" value="InterPro"/>
</dbReference>
<dbReference type="InterPro" id="IPR006162">
    <property type="entry name" value="Ppantetheine_attach_site"/>
</dbReference>
<gene>
    <name evidence="9" type="ORF">B5M45_23345</name>
</gene>
<dbReference type="InterPro" id="IPR013968">
    <property type="entry name" value="PKS_KR"/>
</dbReference>
<dbReference type="PROSITE" id="PS00606">
    <property type="entry name" value="KS3_1"/>
    <property type="match status" value="1"/>
</dbReference>
<dbReference type="InterPro" id="IPR016039">
    <property type="entry name" value="Thiolase-like"/>
</dbReference>
<dbReference type="Pfam" id="PF00698">
    <property type="entry name" value="Acyl_transf_1"/>
    <property type="match status" value="1"/>
</dbReference>
<evidence type="ECO:0000313" key="10">
    <source>
        <dbReference type="Proteomes" id="UP000193040"/>
    </source>
</evidence>
<dbReference type="Gene3D" id="3.40.47.10">
    <property type="match status" value="1"/>
</dbReference>
<keyword evidence="3" id="KW-0808">Transferase</keyword>
<keyword evidence="2" id="KW-0597">Phosphoprotein</keyword>
<dbReference type="GO" id="GO:0004312">
    <property type="term" value="F:fatty acid synthase activity"/>
    <property type="evidence" value="ECO:0007669"/>
    <property type="project" value="TreeGrafter"/>
</dbReference>
<dbReference type="InterPro" id="IPR016036">
    <property type="entry name" value="Malonyl_transacylase_ACP-bd"/>
</dbReference>
<dbReference type="InterPro" id="IPR057326">
    <property type="entry name" value="KR_dom"/>
</dbReference>
<dbReference type="CDD" id="cd00833">
    <property type="entry name" value="PKS"/>
    <property type="match status" value="1"/>
</dbReference>
<evidence type="ECO:0000313" key="9">
    <source>
        <dbReference type="EMBL" id="ORJ56988.1"/>
    </source>
</evidence>
<dbReference type="InterPro" id="IPR020841">
    <property type="entry name" value="PKS_Beta-ketoAc_synthase_dom"/>
</dbReference>
<evidence type="ECO:0000256" key="2">
    <source>
        <dbReference type="ARBA" id="ARBA00022553"/>
    </source>
</evidence>
<dbReference type="InterPro" id="IPR036291">
    <property type="entry name" value="NAD(P)-bd_dom_sf"/>
</dbReference>
<dbReference type="SMART" id="SM00823">
    <property type="entry name" value="PKS_PP"/>
    <property type="match status" value="2"/>
</dbReference>
<reference evidence="9 10" key="1">
    <citation type="submission" date="2017-03" db="EMBL/GenBank/DDBJ databases">
        <title>Genomic insights into Mycobacterium simiae human colonization.</title>
        <authorList>
            <person name="Steffani J.L."/>
            <person name="Brunck M.E."/>
            <person name="Cruz E."/>
            <person name="Montiel R."/>
            <person name="Barona F."/>
        </authorList>
    </citation>
    <scope>NUCLEOTIDE SEQUENCE [LARGE SCALE GENOMIC DNA]</scope>
    <source>
        <strain evidence="9 10">MsiGto</strain>
    </source>
</reference>
<evidence type="ECO:0000259" key="7">
    <source>
        <dbReference type="PROSITE" id="PS50075"/>
    </source>
</evidence>